<comment type="caution">
    <text evidence="2">The sequence shown here is derived from an EMBL/GenBank/DDBJ whole genome shotgun (WGS) entry which is preliminary data.</text>
</comment>
<evidence type="ECO:0000256" key="1">
    <source>
        <dbReference type="SAM" id="MobiDB-lite"/>
    </source>
</evidence>
<reference evidence="2 3" key="1">
    <citation type="submission" date="2020-02" db="EMBL/GenBank/DDBJ databases">
        <authorList>
            <person name="Ma Q."/>
            <person name="Huang Y."/>
            <person name="Song X."/>
            <person name="Pei D."/>
        </authorList>
    </citation>
    <scope>NUCLEOTIDE SEQUENCE [LARGE SCALE GENOMIC DNA]</scope>
    <source>
        <strain evidence="2">Sxm20200214</strain>
        <tissue evidence="2">Leaf</tissue>
    </source>
</reference>
<dbReference type="Proteomes" id="UP000886595">
    <property type="component" value="Unassembled WGS sequence"/>
</dbReference>
<feature type="region of interest" description="Disordered" evidence="1">
    <location>
        <begin position="286"/>
        <end position="337"/>
    </location>
</feature>
<sequence>MVRAWRVARTPAFVAPVSLEYLFSSFELSSCCESLSLRCMDSSRVPRSAFLCHLTISLRSMGTVVSRLSQALSLYLMSEKIMYEFKYPRTSKRRVTPTFCKFLDNRSRIMPAAGTNPIFAHTSLFVWELNQKHRMKASLQDLFYFPPFFFLGSGKDKVSNLGLRTYTTLRRHGPRDHNSQILNLTSRQAGGSSDLEIGHPSYPARSFLSLFRQPALGTQHTVAAGTNIASPRQPGRKGKTERQSPEGYVRYTGPSQSAHKEERKGAATAQQIIVGFGDPTIRKKAALPRNNRRIEKAARNTDTTKEREADKGRIPTTINQAKRKQLFEQTQEDEVVG</sequence>
<name>A0A8X7WID5_BRACI</name>
<accession>A0A8X7WID5</accession>
<keyword evidence="3" id="KW-1185">Reference proteome</keyword>
<evidence type="ECO:0000313" key="2">
    <source>
        <dbReference type="EMBL" id="KAG2330041.1"/>
    </source>
</evidence>
<feature type="region of interest" description="Disordered" evidence="1">
    <location>
        <begin position="221"/>
        <end position="266"/>
    </location>
</feature>
<gene>
    <name evidence="2" type="ORF">Bca52824_001221</name>
</gene>
<dbReference type="EMBL" id="JAAMPC010000001">
    <property type="protein sequence ID" value="KAG2330041.1"/>
    <property type="molecule type" value="Genomic_DNA"/>
</dbReference>
<dbReference type="OrthoDB" id="1107333at2759"/>
<protein>
    <submittedName>
        <fullName evidence="2">Uncharacterized protein</fullName>
    </submittedName>
</protein>
<evidence type="ECO:0000313" key="3">
    <source>
        <dbReference type="Proteomes" id="UP000886595"/>
    </source>
</evidence>
<proteinExistence type="predicted"/>
<organism evidence="2 3">
    <name type="scientific">Brassica carinata</name>
    <name type="common">Ethiopian mustard</name>
    <name type="synonym">Abyssinian cabbage</name>
    <dbReference type="NCBI Taxonomy" id="52824"/>
    <lineage>
        <taxon>Eukaryota</taxon>
        <taxon>Viridiplantae</taxon>
        <taxon>Streptophyta</taxon>
        <taxon>Embryophyta</taxon>
        <taxon>Tracheophyta</taxon>
        <taxon>Spermatophyta</taxon>
        <taxon>Magnoliopsida</taxon>
        <taxon>eudicotyledons</taxon>
        <taxon>Gunneridae</taxon>
        <taxon>Pentapetalae</taxon>
        <taxon>rosids</taxon>
        <taxon>malvids</taxon>
        <taxon>Brassicales</taxon>
        <taxon>Brassicaceae</taxon>
        <taxon>Brassiceae</taxon>
        <taxon>Brassica</taxon>
    </lineage>
</organism>
<feature type="compositionally biased region" description="Basic and acidic residues" evidence="1">
    <location>
        <begin position="292"/>
        <end position="313"/>
    </location>
</feature>
<dbReference type="AlphaFoldDB" id="A0A8X7WID5"/>